<keyword evidence="5" id="KW-1185">Reference proteome</keyword>
<protein>
    <recommendedName>
        <fullName evidence="3">Band 7 domain-containing protein</fullName>
    </recommendedName>
</protein>
<dbReference type="PANTHER" id="PTHR10264">
    <property type="entry name" value="BAND 7 PROTEIN-RELATED"/>
    <property type="match status" value="1"/>
</dbReference>
<dbReference type="RefSeq" id="XP_018273113.1">
    <property type="nucleotide sequence ID" value="XM_018413207.1"/>
</dbReference>
<dbReference type="OMA" id="KFGRFER"/>
<evidence type="ECO:0000259" key="3">
    <source>
        <dbReference type="SMART" id="SM00244"/>
    </source>
</evidence>
<dbReference type="FunFam" id="3.30.479.30:FF:000004">
    <property type="entry name" value="Putative membrane protease family, stomatin"/>
    <property type="match status" value="1"/>
</dbReference>
<dbReference type="Gene3D" id="3.30.479.30">
    <property type="entry name" value="Band 7 domain"/>
    <property type="match status" value="1"/>
</dbReference>
<gene>
    <name evidence="4" type="ORF">RHOBADRAFT_34544</name>
</gene>
<dbReference type="AlphaFoldDB" id="A0A194S909"/>
<dbReference type="STRING" id="578459.A0A194S909"/>
<reference evidence="4 5" key="1">
    <citation type="journal article" date="2015" name="Front. Microbiol.">
        <title>Genome sequence of the plant growth promoting endophytic yeast Rhodotorula graminis WP1.</title>
        <authorList>
            <person name="Firrincieli A."/>
            <person name="Otillar R."/>
            <person name="Salamov A."/>
            <person name="Schmutz J."/>
            <person name="Khan Z."/>
            <person name="Redman R.S."/>
            <person name="Fleck N.D."/>
            <person name="Lindquist E."/>
            <person name="Grigoriev I.V."/>
            <person name="Doty S.L."/>
        </authorList>
    </citation>
    <scope>NUCLEOTIDE SEQUENCE [LARGE SCALE GENOMIC DNA]</scope>
    <source>
        <strain evidence="4 5">WP1</strain>
    </source>
</reference>
<dbReference type="InterPro" id="IPR001107">
    <property type="entry name" value="Band_7"/>
</dbReference>
<dbReference type="CDD" id="cd13437">
    <property type="entry name" value="SPFH_alloslipin"/>
    <property type="match status" value="1"/>
</dbReference>
<feature type="region of interest" description="Disordered" evidence="2">
    <location>
        <begin position="1"/>
        <end position="44"/>
    </location>
</feature>
<comment type="similarity">
    <text evidence="1">Belongs to the band 7/mec-2 family.</text>
</comment>
<dbReference type="PRINTS" id="PR00721">
    <property type="entry name" value="STOMATIN"/>
</dbReference>
<dbReference type="Pfam" id="PF01145">
    <property type="entry name" value="Band_7"/>
    <property type="match status" value="1"/>
</dbReference>
<dbReference type="SUPFAM" id="SSF117892">
    <property type="entry name" value="Band 7/SPFH domain"/>
    <property type="match status" value="1"/>
</dbReference>
<dbReference type="GO" id="GO:0098552">
    <property type="term" value="C:side of membrane"/>
    <property type="evidence" value="ECO:0007669"/>
    <property type="project" value="UniProtKB-ARBA"/>
</dbReference>
<dbReference type="InterPro" id="IPR036013">
    <property type="entry name" value="Band_7/SPFH_dom_sf"/>
</dbReference>
<feature type="compositionally biased region" description="Low complexity" evidence="2">
    <location>
        <begin position="1"/>
        <end position="12"/>
    </location>
</feature>
<dbReference type="InterPro" id="IPR001972">
    <property type="entry name" value="Stomatin_HflK_fam"/>
</dbReference>
<organism evidence="4 5">
    <name type="scientific">Rhodotorula graminis (strain WP1)</name>
    <dbReference type="NCBI Taxonomy" id="578459"/>
    <lineage>
        <taxon>Eukaryota</taxon>
        <taxon>Fungi</taxon>
        <taxon>Dikarya</taxon>
        <taxon>Basidiomycota</taxon>
        <taxon>Pucciniomycotina</taxon>
        <taxon>Microbotryomycetes</taxon>
        <taxon>Sporidiobolales</taxon>
        <taxon>Sporidiobolaceae</taxon>
        <taxon>Rhodotorula</taxon>
    </lineage>
</organism>
<dbReference type="GeneID" id="28973656"/>
<dbReference type="EMBL" id="KQ474075">
    <property type="protein sequence ID" value="KPV77064.1"/>
    <property type="molecule type" value="Genomic_DNA"/>
</dbReference>
<evidence type="ECO:0000256" key="2">
    <source>
        <dbReference type="SAM" id="MobiDB-lite"/>
    </source>
</evidence>
<evidence type="ECO:0000256" key="1">
    <source>
        <dbReference type="ARBA" id="ARBA00008164"/>
    </source>
</evidence>
<dbReference type="Proteomes" id="UP000053890">
    <property type="component" value="Unassembled WGS sequence"/>
</dbReference>
<dbReference type="SMART" id="SM00244">
    <property type="entry name" value="PHB"/>
    <property type="match status" value="1"/>
</dbReference>
<feature type="domain" description="Band 7" evidence="3">
    <location>
        <begin position="100"/>
        <end position="257"/>
    </location>
</feature>
<dbReference type="GO" id="GO:0005886">
    <property type="term" value="C:plasma membrane"/>
    <property type="evidence" value="ECO:0007669"/>
    <property type="project" value="InterPro"/>
</dbReference>
<dbReference type="PANTHER" id="PTHR10264:SF19">
    <property type="entry name" value="AT06885P-RELATED"/>
    <property type="match status" value="1"/>
</dbReference>
<proteinExistence type="inferred from homology"/>
<sequence length="351" mass="37295">MADPSSSSSAAPPFSPEPIKGLHSNGDHSSTLHERPDIVTQPQRPVVQVQPLRKEAMQPSYAQTLPGASMNHGAYGSMIDCLGGVCGTIGSIPCCFCFPNPFRTVNQGAVGLITRFGQFVKAVDPGLVKVNPFSEKLSVIDVKIQVVEIPVQQTLTKDNLQAAVESVIVYSIVSPYHAAFSISNVRQALIERAQTTLRDVVGTRTLQGLLTDREGVAAEIEQIIEGVSENWGVRVQNLLIKDIAIPTEVQASLSSAAQQRRLGEAKVIAAQAEVDSARLMREAADILSSSAAIQIRQLEALQGMARSANAKVIFVPMNLFGGGGNGSGDNGLINNAAMQEALSRDTLMSPA</sequence>
<name>A0A194S909_RHOGW</name>
<evidence type="ECO:0000313" key="4">
    <source>
        <dbReference type="EMBL" id="KPV77064.1"/>
    </source>
</evidence>
<accession>A0A194S909</accession>
<dbReference type="InterPro" id="IPR043202">
    <property type="entry name" value="Band-7_stomatin-like"/>
</dbReference>
<dbReference type="OrthoDB" id="2105077at2759"/>
<dbReference type="Gene3D" id="6.10.250.2090">
    <property type="match status" value="1"/>
</dbReference>
<evidence type="ECO:0000313" key="5">
    <source>
        <dbReference type="Proteomes" id="UP000053890"/>
    </source>
</evidence>